<evidence type="ECO:0000256" key="2">
    <source>
        <dbReference type="ARBA" id="ARBA00022679"/>
    </source>
</evidence>
<feature type="region of interest" description="Disordered" evidence="6">
    <location>
        <begin position="396"/>
        <end position="481"/>
    </location>
</feature>
<dbReference type="SUPFAM" id="SSF54495">
    <property type="entry name" value="UBC-like"/>
    <property type="match status" value="1"/>
</dbReference>
<feature type="compositionally biased region" description="Basic and acidic residues" evidence="6">
    <location>
        <begin position="50"/>
        <end position="59"/>
    </location>
</feature>
<dbReference type="Proteomes" id="UP001161247">
    <property type="component" value="Chromosome 5"/>
</dbReference>
<feature type="compositionally biased region" description="Low complexity" evidence="6">
    <location>
        <begin position="397"/>
        <end position="408"/>
    </location>
</feature>
<feature type="compositionally biased region" description="Basic residues" evidence="6">
    <location>
        <begin position="466"/>
        <end position="481"/>
    </location>
</feature>
<keyword evidence="9" id="KW-1185">Reference proteome</keyword>
<evidence type="ECO:0000256" key="5">
    <source>
        <dbReference type="ARBA" id="ARBA00022840"/>
    </source>
</evidence>
<proteinExistence type="predicted"/>
<dbReference type="SMART" id="SM00212">
    <property type="entry name" value="UBCc"/>
    <property type="match status" value="1"/>
</dbReference>
<dbReference type="PANTHER" id="PTHR46116">
    <property type="entry name" value="(E3-INDEPENDENT) E2 UBIQUITIN-CONJUGATING ENZYME"/>
    <property type="match status" value="1"/>
</dbReference>
<keyword evidence="5" id="KW-0067">ATP-binding</keyword>
<evidence type="ECO:0000256" key="3">
    <source>
        <dbReference type="ARBA" id="ARBA00022741"/>
    </source>
</evidence>
<dbReference type="InterPro" id="IPR000608">
    <property type="entry name" value="UBC"/>
</dbReference>
<dbReference type="AlphaFoldDB" id="A0AAV1DHC0"/>
<evidence type="ECO:0000313" key="8">
    <source>
        <dbReference type="EMBL" id="CAI9107245.1"/>
    </source>
</evidence>
<reference evidence="8" key="1">
    <citation type="submission" date="2023-03" db="EMBL/GenBank/DDBJ databases">
        <authorList>
            <person name="Julca I."/>
        </authorList>
    </citation>
    <scope>NUCLEOTIDE SEQUENCE</scope>
</reference>
<dbReference type="PANTHER" id="PTHR46116:SF41">
    <property type="entry name" value="UBIQUITIN-CONJUGATING ENZYME E2 25-RELATED"/>
    <property type="match status" value="1"/>
</dbReference>
<feature type="domain" description="UBC core" evidence="7">
    <location>
        <begin position="117"/>
        <end position="277"/>
    </location>
</feature>
<feature type="compositionally biased region" description="Basic residues" evidence="6">
    <location>
        <begin position="409"/>
        <end position="427"/>
    </location>
</feature>
<evidence type="ECO:0000256" key="6">
    <source>
        <dbReference type="SAM" id="MobiDB-lite"/>
    </source>
</evidence>
<feature type="compositionally biased region" description="Polar residues" evidence="6">
    <location>
        <begin position="23"/>
        <end position="40"/>
    </location>
</feature>
<accession>A0AAV1DHC0</accession>
<evidence type="ECO:0000256" key="1">
    <source>
        <dbReference type="ARBA" id="ARBA00012486"/>
    </source>
</evidence>
<dbReference type="EMBL" id="OX459122">
    <property type="protein sequence ID" value="CAI9107245.1"/>
    <property type="molecule type" value="Genomic_DNA"/>
</dbReference>
<keyword evidence="3" id="KW-0547">Nucleotide-binding</keyword>
<dbReference type="GO" id="GO:0061631">
    <property type="term" value="F:ubiquitin conjugating enzyme activity"/>
    <property type="evidence" value="ECO:0007669"/>
    <property type="project" value="UniProtKB-EC"/>
</dbReference>
<gene>
    <name evidence="8" type="ORF">OLC1_LOCUS15601</name>
</gene>
<feature type="region of interest" description="Disordered" evidence="6">
    <location>
        <begin position="22"/>
        <end position="59"/>
    </location>
</feature>
<dbReference type="EC" id="2.3.2.23" evidence="1"/>
<keyword evidence="2" id="KW-0808">Transferase</keyword>
<dbReference type="FunFam" id="3.10.110.10:FF:000028">
    <property type="entry name" value="Probable ubiquitin-conjugating enzyme E2 23"/>
    <property type="match status" value="1"/>
</dbReference>
<dbReference type="InterPro" id="IPR016135">
    <property type="entry name" value="UBQ-conjugating_enzyme/RWD"/>
</dbReference>
<sequence>MESLPQHQSRYFLRSTSKRKFISGSSTSAGDDENPTSSNRVVQKKKKQKVVQEKQTSPEEEKVVVLPVDDVSITKDAAIDDGSIDLLLNFKRFDMVENFPDHHFSSLSLKTMQPPKAWAKKVQDEWNILEHHLPDTIFVRVCESRMDLLRAVIIGAQGTPYHDGLFFFDVFFPINYPSVPPQVYYYSRGHRINPNLYNDGYVCLSLLNTWRGSAKERWIPNESTVLQVLVSIQGLVLNANPYFNEPAYAGQSGSPYSKSVSMQYSEDALILSLKTMVCSIKNPPHHFEELVAGHFSRRGRDILVACKSYIDDGAQVGCLVKGVVQDAGNDVTKCSDSFRNQLAGYITTIVEAFKTVNVKDCDEFLSLAKKTVIPEKITPLKKEVIAEKVLSLDDQKAASSGKKSAPKMSTKKKGKIAPKKDTPKKKEKTALAQKAKTSGKKSATKKSTITPKKKGKIAPKKDTSPKKKGKTTPKKSTLKKE</sequence>
<dbReference type="PROSITE" id="PS50127">
    <property type="entry name" value="UBC_2"/>
    <property type="match status" value="1"/>
</dbReference>
<dbReference type="GO" id="GO:0005524">
    <property type="term" value="F:ATP binding"/>
    <property type="evidence" value="ECO:0007669"/>
    <property type="project" value="UniProtKB-KW"/>
</dbReference>
<dbReference type="Pfam" id="PF00179">
    <property type="entry name" value="UQ_con"/>
    <property type="match status" value="1"/>
</dbReference>
<keyword evidence="4" id="KW-0833">Ubl conjugation pathway</keyword>
<protein>
    <recommendedName>
        <fullName evidence="1">E2 ubiquitin-conjugating enzyme</fullName>
        <ecNumber evidence="1">2.3.2.23</ecNumber>
    </recommendedName>
</protein>
<name>A0AAV1DHC0_OLDCO</name>
<evidence type="ECO:0000256" key="4">
    <source>
        <dbReference type="ARBA" id="ARBA00022786"/>
    </source>
</evidence>
<evidence type="ECO:0000313" key="9">
    <source>
        <dbReference type="Proteomes" id="UP001161247"/>
    </source>
</evidence>
<organism evidence="8 9">
    <name type="scientific">Oldenlandia corymbosa var. corymbosa</name>
    <dbReference type="NCBI Taxonomy" id="529605"/>
    <lineage>
        <taxon>Eukaryota</taxon>
        <taxon>Viridiplantae</taxon>
        <taxon>Streptophyta</taxon>
        <taxon>Embryophyta</taxon>
        <taxon>Tracheophyta</taxon>
        <taxon>Spermatophyta</taxon>
        <taxon>Magnoliopsida</taxon>
        <taxon>eudicotyledons</taxon>
        <taxon>Gunneridae</taxon>
        <taxon>Pentapetalae</taxon>
        <taxon>asterids</taxon>
        <taxon>lamiids</taxon>
        <taxon>Gentianales</taxon>
        <taxon>Rubiaceae</taxon>
        <taxon>Rubioideae</taxon>
        <taxon>Spermacoceae</taxon>
        <taxon>Hedyotis-Oldenlandia complex</taxon>
        <taxon>Oldenlandia</taxon>
    </lineage>
</organism>
<dbReference type="Gene3D" id="3.10.110.10">
    <property type="entry name" value="Ubiquitin Conjugating Enzyme"/>
    <property type="match status" value="1"/>
</dbReference>
<evidence type="ECO:0000259" key="7">
    <source>
        <dbReference type="PROSITE" id="PS50127"/>
    </source>
</evidence>
<dbReference type="CDD" id="cd23837">
    <property type="entry name" value="UBCc_UBE2O"/>
    <property type="match status" value="1"/>
</dbReference>